<protein>
    <submittedName>
        <fullName evidence="8">DNA-binding response regulator, OmpR family, contains REC and winged-helix (WHTH) domain</fullName>
    </submittedName>
</protein>
<keyword evidence="2" id="KW-0902">Two-component regulatory system</keyword>
<reference evidence="8 9" key="1">
    <citation type="submission" date="2017-06" db="EMBL/GenBank/DDBJ databases">
        <authorList>
            <person name="Kim H.J."/>
            <person name="Triplett B.A."/>
        </authorList>
    </citation>
    <scope>NUCLEOTIDE SEQUENCE [LARGE SCALE GENOMIC DNA]</scope>
    <source>
        <strain evidence="8 9">DSM 29150</strain>
    </source>
</reference>
<dbReference type="Gene3D" id="1.10.10.10">
    <property type="entry name" value="Winged helix-like DNA-binding domain superfamily/Winged helix DNA-binding domain"/>
    <property type="match status" value="1"/>
</dbReference>
<evidence type="ECO:0000256" key="2">
    <source>
        <dbReference type="ARBA" id="ARBA00023012"/>
    </source>
</evidence>
<evidence type="ECO:0000256" key="5">
    <source>
        <dbReference type="PROSITE-ProRule" id="PRU01091"/>
    </source>
</evidence>
<dbReference type="AlphaFoldDB" id="A0A238Y7Q0"/>
<evidence type="ECO:0000313" key="8">
    <source>
        <dbReference type="EMBL" id="SNR66982.1"/>
    </source>
</evidence>
<feature type="domain" description="OmpR/PhoB-type" evidence="7">
    <location>
        <begin position="128"/>
        <end position="225"/>
    </location>
</feature>
<dbReference type="RefSeq" id="WP_089382306.1">
    <property type="nucleotide sequence ID" value="NZ_FZNT01000008.1"/>
</dbReference>
<dbReference type="InterPro" id="IPR036388">
    <property type="entry name" value="WH-like_DNA-bd_sf"/>
</dbReference>
<dbReference type="InterPro" id="IPR011006">
    <property type="entry name" value="CheY-like_superfamily"/>
</dbReference>
<evidence type="ECO:0000313" key="9">
    <source>
        <dbReference type="Proteomes" id="UP000198384"/>
    </source>
</evidence>
<dbReference type="PROSITE" id="PS50110">
    <property type="entry name" value="RESPONSE_REGULATORY"/>
    <property type="match status" value="1"/>
</dbReference>
<sequence>MNKKIKILLAEDEPSLGQIIKESLETRNFEVLLCANGEIAYKTYKTEEPLLLVLDVMMPKKDGFTLAKEIRKEDPEIPIIFLTAKSQTEDVVEGFNLGGNDYLRKPFSMEELIVRINALLNRNKKNIAENIQLGNYTFNLKKQTLLINNTSENLTHREANLLYYLIKNKNQILERSFILKKLWGDDDFFNARSMDVFITKLRKKLKEDSSIQIINVRGYGYKLIY</sequence>
<dbReference type="CDD" id="cd00383">
    <property type="entry name" value="trans_reg_C"/>
    <property type="match status" value="1"/>
</dbReference>
<dbReference type="SUPFAM" id="SSF52172">
    <property type="entry name" value="CheY-like"/>
    <property type="match status" value="1"/>
</dbReference>
<keyword evidence="3 5" id="KW-0238">DNA-binding</keyword>
<dbReference type="Proteomes" id="UP000198384">
    <property type="component" value="Unassembled WGS sequence"/>
</dbReference>
<proteinExistence type="predicted"/>
<dbReference type="PROSITE" id="PS51755">
    <property type="entry name" value="OMPR_PHOB"/>
    <property type="match status" value="1"/>
</dbReference>
<organism evidence="8 9">
    <name type="scientific">Lutibacter agarilyticus</name>
    <dbReference type="NCBI Taxonomy" id="1109740"/>
    <lineage>
        <taxon>Bacteria</taxon>
        <taxon>Pseudomonadati</taxon>
        <taxon>Bacteroidota</taxon>
        <taxon>Flavobacteriia</taxon>
        <taxon>Flavobacteriales</taxon>
        <taxon>Flavobacteriaceae</taxon>
        <taxon>Lutibacter</taxon>
    </lineage>
</organism>
<dbReference type="Pfam" id="PF00072">
    <property type="entry name" value="Response_reg"/>
    <property type="match status" value="1"/>
</dbReference>
<feature type="modified residue" description="4-aspartylphosphate" evidence="4">
    <location>
        <position position="55"/>
    </location>
</feature>
<dbReference type="Pfam" id="PF00486">
    <property type="entry name" value="Trans_reg_C"/>
    <property type="match status" value="1"/>
</dbReference>
<dbReference type="GO" id="GO:0000976">
    <property type="term" value="F:transcription cis-regulatory region binding"/>
    <property type="evidence" value="ECO:0007669"/>
    <property type="project" value="TreeGrafter"/>
</dbReference>
<dbReference type="GO" id="GO:0032993">
    <property type="term" value="C:protein-DNA complex"/>
    <property type="evidence" value="ECO:0007669"/>
    <property type="project" value="TreeGrafter"/>
</dbReference>
<evidence type="ECO:0000256" key="3">
    <source>
        <dbReference type="ARBA" id="ARBA00023125"/>
    </source>
</evidence>
<dbReference type="InterPro" id="IPR001789">
    <property type="entry name" value="Sig_transdc_resp-reg_receiver"/>
</dbReference>
<gene>
    <name evidence="8" type="ORF">SAMN06265371_108101</name>
</gene>
<evidence type="ECO:0000259" key="7">
    <source>
        <dbReference type="PROSITE" id="PS51755"/>
    </source>
</evidence>
<dbReference type="CDD" id="cd17574">
    <property type="entry name" value="REC_OmpR"/>
    <property type="match status" value="1"/>
</dbReference>
<evidence type="ECO:0000259" key="6">
    <source>
        <dbReference type="PROSITE" id="PS50110"/>
    </source>
</evidence>
<feature type="DNA-binding region" description="OmpR/PhoB-type" evidence="5">
    <location>
        <begin position="128"/>
        <end position="225"/>
    </location>
</feature>
<dbReference type="PANTHER" id="PTHR48111">
    <property type="entry name" value="REGULATOR OF RPOS"/>
    <property type="match status" value="1"/>
</dbReference>
<dbReference type="GO" id="GO:0006355">
    <property type="term" value="P:regulation of DNA-templated transcription"/>
    <property type="evidence" value="ECO:0007669"/>
    <property type="project" value="InterPro"/>
</dbReference>
<name>A0A238Y7Q0_9FLAO</name>
<dbReference type="Gene3D" id="6.10.250.690">
    <property type="match status" value="1"/>
</dbReference>
<dbReference type="GO" id="GO:0000156">
    <property type="term" value="F:phosphorelay response regulator activity"/>
    <property type="evidence" value="ECO:0007669"/>
    <property type="project" value="TreeGrafter"/>
</dbReference>
<accession>A0A238Y7Q0</accession>
<evidence type="ECO:0000256" key="4">
    <source>
        <dbReference type="PROSITE-ProRule" id="PRU00169"/>
    </source>
</evidence>
<dbReference type="SMART" id="SM00862">
    <property type="entry name" value="Trans_reg_C"/>
    <property type="match status" value="1"/>
</dbReference>
<dbReference type="Gene3D" id="3.40.50.2300">
    <property type="match status" value="1"/>
</dbReference>
<dbReference type="OrthoDB" id="9790442at2"/>
<dbReference type="InterPro" id="IPR001867">
    <property type="entry name" value="OmpR/PhoB-type_DNA-bd"/>
</dbReference>
<keyword evidence="9" id="KW-1185">Reference proteome</keyword>
<dbReference type="InterPro" id="IPR039420">
    <property type="entry name" value="WalR-like"/>
</dbReference>
<dbReference type="GO" id="GO:0005829">
    <property type="term" value="C:cytosol"/>
    <property type="evidence" value="ECO:0007669"/>
    <property type="project" value="TreeGrafter"/>
</dbReference>
<keyword evidence="1 4" id="KW-0597">Phosphoprotein</keyword>
<dbReference type="SMART" id="SM00448">
    <property type="entry name" value="REC"/>
    <property type="match status" value="1"/>
</dbReference>
<feature type="domain" description="Response regulatory" evidence="6">
    <location>
        <begin position="6"/>
        <end position="120"/>
    </location>
</feature>
<dbReference type="EMBL" id="FZNT01000008">
    <property type="protein sequence ID" value="SNR66982.1"/>
    <property type="molecule type" value="Genomic_DNA"/>
</dbReference>
<evidence type="ECO:0000256" key="1">
    <source>
        <dbReference type="ARBA" id="ARBA00022553"/>
    </source>
</evidence>
<dbReference type="PANTHER" id="PTHR48111:SF40">
    <property type="entry name" value="PHOSPHATE REGULON TRANSCRIPTIONAL REGULATORY PROTEIN PHOB"/>
    <property type="match status" value="1"/>
</dbReference>